<feature type="transmembrane region" description="Helical" evidence="1">
    <location>
        <begin position="202"/>
        <end position="227"/>
    </location>
</feature>
<feature type="transmembrane region" description="Helical" evidence="1">
    <location>
        <begin position="46"/>
        <end position="67"/>
    </location>
</feature>
<keyword evidence="1" id="KW-1133">Transmembrane helix</keyword>
<reference evidence="2" key="1">
    <citation type="submission" date="2022-10" db="EMBL/GenBank/DDBJ databases">
        <authorList>
            <person name="Chen Y."/>
            <person name="Dougan E. K."/>
            <person name="Chan C."/>
            <person name="Rhodes N."/>
            <person name="Thang M."/>
        </authorList>
    </citation>
    <scope>NUCLEOTIDE SEQUENCE</scope>
</reference>
<evidence type="ECO:0000256" key="1">
    <source>
        <dbReference type="SAM" id="Phobius"/>
    </source>
</evidence>
<sequence>MPEPSFWQYLSGQVPEEIRTWPAECSLPAFHEVHDLLEPQGGVIPLYIYFLLFLCQTFPVFIARRLYTWWRGSASEKKRNPTAGSRKRSFIAWFQVFMAVWYAGNVTYIYIDIAVQLARCTPDVGVATMLFYLLCTMPASELIRPASVGWMKSYFGYIIPSLEDFEQSGKIERHPPLQACLLGLTFIPMLMLLGLFTLSVAVTFAACVFAFIGCGIIVIASACFFGFQAAAVSMCRLTKPLTRFVEFGAKQTPSFLFCPALVYYGIFVNLQKEFLAMASGSEYNAGVRIANDELTLIEEFFQEFHFHWSPLQLPGLPPVYFEWPSFDGSVPDLQRVHDAAFLTILFLDPLLAWIANMADWACSHHPVAPEPKPMEVMKRMVGPRQK</sequence>
<reference evidence="3 4" key="2">
    <citation type="submission" date="2024-05" db="EMBL/GenBank/DDBJ databases">
        <authorList>
            <person name="Chen Y."/>
            <person name="Shah S."/>
            <person name="Dougan E. K."/>
            <person name="Thang M."/>
            <person name="Chan C."/>
        </authorList>
    </citation>
    <scope>NUCLEOTIDE SEQUENCE [LARGE SCALE GENOMIC DNA]</scope>
</reference>
<dbReference type="AlphaFoldDB" id="A0A9P1DSZ2"/>
<accession>A0A9P1DSZ2</accession>
<dbReference type="EMBL" id="CAMXCT010006510">
    <property type="protein sequence ID" value="CAI4014959.1"/>
    <property type="molecule type" value="Genomic_DNA"/>
</dbReference>
<evidence type="ECO:0000313" key="4">
    <source>
        <dbReference type="Proteomes" id="UP001152797"/>
    </source>
</evidence>
<dbReference type="EMBL" id="CAMXCT020006510">
    <property type="protein sequence ID" value="CAL1168334.1"/>
    <property type="molecule type" value="Genomic_DNA"/>
</dbReference>
<keyword evidence="1" id="KW-0472">Membrane</keyword>
<evidence type="ECO:0000313" key="3">
    <source>
        <dbReference type="EMBL" id="CAL4802271.1"/>
    </source>
</evidence>
<feature type="transmembrane region" description="Helical" evidence="1">
    <location>
        <begin position="177"/>
        <end position="196"/>
    </location>
</feature>
<protein>
    <submittedName>
        <fullName evidence="2">Uncharacterized protein</fullName>
    </submittedName>
</protein>
<organism evidence="2">
    <name type="scientific">Cladocopium goreaui</name>
    <dbReference type="NCBI Taxonomy" id="2562237"/>
    <lineage>
        <taxon>Eukaryota</taxon>
        <taxon>Sar</taxon>
        <taxon>Alveolata</taxon>
        <taxon>Dinophyceae</taxon>
        <taxon>Suessiales</taxon>
        <taxon>Symbiodiniaceae</taxon>
        <taxon>Cladocopium</taxon>
    </lineage>
</organism>
<name>A0A9P1DSZ2_9DINO</name>
<dbReference type="Proteomes" id="UP001152797">
    <property type="component" value="Unassembled WGS sequence"/>
</dbReference>
<gene>
    <name evidence="2" type="ORF">C1SCF055_LOCUS39818</name>
</gene>
<feature type="transmembrane region" description="Helical" evidence="1">
    <location>
        <begin position="88"/>
        <end position="104"/>
    </location>
</feature>
<proteinExistence type="predicted"/>
<comment type="caution">
    <text evidence="2">The sequence shown here is derived from an EMBL/GenBank/DDBJ whole genome shotgun (WGS) entry which is preliminary data.</text>
</comment>
<keyword evidence="4" id="KW-1185">Reference proteome</keyword>
<feature type="transmembrane region" description="Helical" evidence="1">
    <location>
        <begin position="124"/>
        <end position="143"/>
    </location>
</feature>
<dbReference type="EMBL" id="CAMXCT030006510">
    <property type="protein sequence ID" value="CAL4802271.1"/>
    <property type="molecule type" value="Genomic_DNA"/>
</dbReference>
<keyword evidence="1" id="KW-0812">Transmembrane</keyword>
<evidence type="ECO:0000313" key="2">
    <source>
        <dbReference type="EMBL" id="CAI4014959.1"/>
    </source>
</evidence>